<comment type="caution">
    <text evidence="2">The sequence shown here is derived from an EMBL/GenBank/DDBJ whole genome shotgun (WGS) entry which is preliminary data.</text>
</comment>
<protein>
    <recommendedName>
        <fullName evidence="1">UPF0262 protein MRSR164_15290</fullName>
    </recommendedName>
</protein>
<reference evidence="2 3" key="1">
    <citation type="journal article" date="2012" name="Genet. Mol. Biol.">
        <title>Analysis of 16S rRNA and mxaF genes revealing insights into Methylobacterium niche-specific plant association.</title>
        <authorList>
            <person name="Dourado M.N."/>
            <person name="Andreote F.D."/>
            <person name="Dini-Andreote F."/>
            <person name="Conti R."/>
            <person name="Araujo J.M."/>
            <person name="Araujo W.L."/>
        </authorList>
    </citation>
    <scope>NUCLEOTIDE SEQUENCE [LARGE SCALE GENOMIC DNA]</scope>
    <source>
        <strain evidence="2 3">SR1.6/4</strain>
    </source>
</reference>
<sequence>MKAEAKQEAQEGAPGRPRNRLAAVRLDEASIGRGNPDQEHERAIAIYDILEENVFIIPERDAGPYGLVLGLVENKLSFAISTEAGEPVMTHLLSLTPFRRVIRDYEMICESYYSAIRTASPTQIEAIDMGRRGLHNEASELLRQRLEGKVDLDHDTARRLFTLIFALHWKG</sequence>
<comment type="similarity">
    <text evidence="1">Belongs to the UPF0262 family.</text>
</comment>
<evidence type="ECO:0000313" key="2">
    <source>
        <dbReference type="EMBL" id="MEE7458082.1"/>
    </source>
</evidence>
<evidence type="ECO:0000256" key="1">
    <source>
        <dbReference type="HAMAP-Rule" id="MF_00678"/>
    </source>
</evidence>
<keyword evidence="3" id="KW-1185">Reference proteome</keyword>
<proteinExistence type="inferred from homology"/>
<dbReference type="PIRSF" id="PIRSF032146">
    <property type="entry name" value="UCP032146"/>
    <property type="match status" value="1"/>
</dbReference>
<dbReference type="InterPro" id="IPR008321">
    <property type="entry name" value="UCP032146"/>
</dbReference>
<dbReference type="Pfam" id="PF06793">
    <property type="entry name" value="UPF0262"/>
    <property type="match status" value="1"/>
</dbReference>
<dbReference type="EMBL" id="MLBY01000005">
    <property type="protein sequence ID" value="MEE7458082.1"/>
    <property type="molecule type" value="Genomic_DNA"/>
</dbReference>
<dbReference type="NCBIfam" id="NF002769">
    <property type="entry name" value="PRK02853.1"/>
    <property type="match status" value="1"/>
</dbReference>
<dbReference type="Proteomes" id="UP001349262">
    <property type="component" value="Unassembled WGS sequence"/>
</dbReference>
<dbReference type="HAMAP" id="MF_00678">
    <property type="entry name" value="UPF0262"/>
    <property type="match status" value="1"/>
</dbReference>
<name>A0ABU7TBX9_9HYPH</name>
<organism evidence="2 3">
    <name type="scientific">Methylobacterium radiotolerans</name>
    <dbReference type="NCBI Taxonomy" id="31998"/>
    <lineage>
        <taxon>Bacteria</taxon>
        <taxon>Pseudomonadati</taxon>
        <taxon>Pseudomonadota</taxon>
        <taxon>Alphaproteobacteria</taxon>
        <taxon>Hyphomicrobiales</taxon>
        <taxon>Methylobacteriaceae</taxon>
        <taxon>Methylobacterium</taxon>
    </lineage>
</organism>
<gene>
    <name evidence="2" type="ORF">MRSR164_15290</name>
</gene>
<accession>A0ABU7TBX9</accession>
<evidence type="ECO:0000313" key="3">
    <source>
        <dbReference type="Proteomes" id="UP001349262"/>
    </source>
</evidence>